<sequence length="190" mass="22241">MDKDTDFPFFSRIAFDQLVSEFLSSHNPMQRRKAIITQEDYDLIISILKNPTNTSNGTAKDRLWAKNNFYLRDLGTSQNPILQLMELKNASERSDRVICPFQNLYTVLGKMHGSTYRHSGSKKTFDAISRQYAYIPRSFVELYVARCTQCCTRRNFPAPVIRETILSKKFLQRVQVDLVSFEKYPDQDYR</sequence>
<comment type="caution">
    <text evidence="1">The sequence shown here is derived from an EMBL/GenBank/DDBJ whole genome shotgun (WGS) entry which is preliminary data.</text>
</comment>
<accession>A0ACA9Q2I8</accession>
<evidence type="ECO:0000313" key="2">
    <source>
        <dbReference type="Proteomes" id="UP000789920"/>
    </source>
</evidence>
<gene>
    <name evidence="1" type="ORF">RPERSI_LOCUS12549</name>
</gene>
<protein>
    <submittedName>
        <fullName evidence="1">24730_t:CDS:1</fullName>
    </submittedName>
</protein>
<dbReference type="Proteomes" id="UP000789920">
    <property type="component" value="Unassembled WGS sequence"/>
</dbReference>
<keyword evidence="2" id="KW-1185">Reference proteome</keyword>
<organism evidence="1 2">
    <name type="scientific">Racocetra persica</name>
    <dbReference type="NCBI Taxonomy" id="160502"/>
    <lineage>
        <taxon>Eukaryota</taxon>
        <taxon>Fungi</taxon>
        <taxon>Fungi incertae sedis</taxon>
        <taxon>Mucoromycota</taxon>
        <taxon>Glomeromycotina</taxon>
        <taxon>Glomeromycetes</taxon>
        <taxon>Diversisporales</taxon>
        <taxon>Gigasporaceae</taxon>
        <taxon>Racocetra</taxon>
    </lineage>
</organism>
<proteinExistence type="predicted"/>
<feature type="non-terminal residue" evidence="1">
    <location>
        <position position="190"/>
    </location>
</feature>
<dbReference type="EMBL" id="CAJVQC010026955">
    <property type="protein sequence ID" value="CAG8734897.1"/>
    <property type="molecule type" value="Genomic_DNA"/>
</dbReference>
<name>A0ACA9Q2I8_9GLOM</name>
<evidence type="ECO:0000313" key="1">
    <source>
        <dbReference type="EMBL" id="CAG8734897.1"/>
    </source>
</evidence>
<reference evidence="1" key="1">
    <citation type="submission" date="2021-06" db="EMBL/GenBank/DDBJ databases">
        <authorList>
            <person name="Kallberg Y."/>
            <person name="Tangrot J."/>
            <person name="Rosling A."/>
        </authorList>
    </citation>
    <scope>NUCLEOTIDE SEQUENCE</scope>
    <source>
        <strain evidence="1">MA461A</strain>
    </source>
</reference>